<dbReference type="GeneID" id="56473773"/>
<dbReference type="EMBL" id="CP017704">
    <property type="protein sequence ID" value="ASS94855.1"/>
    <property type="molecule type" value="Genomic_DNA"/>
</dbReference>
<evidence type="ECO:0000256" key="16">
    <source>
        <dbReference type="RuleBase" id="RU003874"/>
    </source>
</evidence>
<keyword evidence="7 15" id="KW-0547">Nucleotide-binding</keyword>
<keyword evidence="17" id="KW-0175">Coiled coil</keyword>
<evidence type="ECO:0000256" key="14">
    <source>
        <dbReference type="ARBA" id="ARBA00034006"/>
    </source>
</evidence>
<evidence type="ECO:0000256" key="1">
    <source>
        <dbReference type="ARBA" id="ARBA00001947"/>
    </source>
</evidence>
<keyword evidence="10 15" id="KW-0653">Protein transport</keyword>
<dbReference type="PROSITE" id="PS51194">
    <property type="entry name" value="HELICASE_CTER"/>
    <property type="match status" value="1"/>
</dbReference>
<dbReference type="RefSeq" id="WP_063233923.1">
    <property type="nucleotide sequence ID" value="NZ_BCVO01000013.1"/>
</dbReference>
<comment type="similarity">
    <text evidence="2 15 16">Belongs to the SecA family.</text>
</comment>
<dbReference type="Pfam" id="PF07516">
    <property type="entry name" value="SecA_SW"/>
    <property type="match status" value="1"/>
</dbReference>
<keyword evidence="5 15" id="KW-0963">Cytoplasm</keyword>
<dbReference type="Gene3D" id="3.40.50.300">
    <property type="entry name" value="P-loop containing nucleotide triphosphate hydrolases"/>
    <property type="match status" value="3"/>
</dbReference>
<feature type="binding site" evidence="15">
    <location>
        <position position="492"/>
    </location>
    <ligand>
        <name>ATP</name>
        <dbReference type="ChEBI" id="CHEBI:30616"/>
    </ligand>
</feature>
<comment type="function">
    <text evidence="15">Part of the Sec protein translocase complex. Interacts with the SecYEG preprotein conducting channel. Has a central role in coupling the hydrolysis of ATP to the transfer of proteins into and across the cell membrane, serving as an ATP-driven molecular motor driving the stepwise translocation of polypeptide chains across the membrane.</text>
</comment>
<dbReference type="GO" id="GO:0005886">
    <property type="term" value="C:plasma membrane"/>
    <property type="evidence" value="ECO:0007669"/>
    <property type="project" value="UniProtKB-SubCell"/>
</dbReference>
<dbReference type="InterPro" id="IPR011130">
    <property type="entry name" value="SecA_preprotein_X-link_dom"/>
</dbReference>
<dbReference type="GO" id="GO:0017038">
    <property type="term" value="P:protein import"/>
    <property type="evidence" value="ECO:0007669"/>
    <property type="project" value="InterPro"/>
</dbReference>
<dbReference type="GO" id="GO:0005829">
    <property type="term" value="C:cytosol"/>
    <property type="evidence" value="ECO:0007669"/>
    <property type="project" value="TreeGrafter"/>
</dbReference>
<dbReference type="PROSITE" id="PS51192">
    <property type="entry name" value="HELICASE_ATP_BIND_1"/>
    <property type="match status" value="1"/>
</dbReference>
<dbReference type="FunFam" id="3.90.1440.10:FF:000001">
    <property type="entry name" value="Preprotein translocase subunit SecA"/>
    <property type="match status" value="1"/>
</dbReference>
<dbReference type="SMART" id="SM00958">
    <property type="entry name" value="SecA_PP_bind"/>
    <property type="match status" value="1"/>
</dbReference>
<dbReference type="Pfam" id="PF07517">
    <property type="entry name" value="SecA_DEAD"/>
    <property type="match status" value="1"/>
</dbReference>
<gene>
    <name evidence="15" type="primary">secA</name>
    <name evidence="22" type="ORF">BS1321_13545</name>
</gene>
<dbReference type="GO" id="GO:0006605">
    <property type="term" value="P:protein targeting"/>
    <property type="evidence" value="ECO:0007669"/>
    <property type="project" value="UniProtKB-UniRule"/>
</dbReference>
<evidence type="ECO:0000259" key="19">
    <source>
        <dbReference type="PROSITE" id="PS51192"/>
    </source>
</evidence>
<dbReference type="SMART" id="SM00957">
    <property type="entry name" value="SecA_DEAD"/>
    <property type="match status" value="1"/>
</dbReference>
<dbReference type="Pfam" id="PF21090">
    <property type="entry name" value="P-loop_SecA"/>
    <property type="match status" value="1"/>
</dbReference>
<dbReference type="PANTHER" id="PTHR30612:SF0">
    <property type="entry name" value="CHLOROPLAST PROTEIN-TRANSPORTING ATPASE"/>
    <property type="match status" value="1"/>
</dbReference>
<dbReference type="AlphaFoldDB" id="A0A223EIE5"/>
<evidence type="ECO:0000256" key="15">
    <source>
        <dbReference type="HAMAP-Rule" id="MF_01382"/>
    </source>
</evidence>
<dbReference type="OrthoDB" id="9805579at2"/>
<reference evidence="22 23" key="1">
    <citation type="submission" date="2016-10" db="EMBL/GenBank/DDBJ databases">
        <title>The whole genome sequencing and assembly of Bacillus simplex DSM 1321 strain.</title>
        <authorList>
            <person name="Park M.-K."/>
            <person name="Lee Y.-J."/>
            <person name="Yi H."/>
            <person name="Bahn Y.-S."/>
            <person name="Kim J.F."/>
            <person name="Lee D.-W."/>
        </authorList>
    </citation>
    <scope>NUCLEOTIDE SEQUENCE [LARGE SCALE GENOMIC DNA]</scope>
    <source>
        <strain evidence="22 23">DSM 1321</strain>
    </source>
</reference>
<evidence type="ECO:0000256" key="8">
    <source>
        <dbReference type="ARBA" id="ARBA00022833"/>
    </source>
</evidence>
<keyword evidence="11 15" id="KW-1278">Translocase</keyword>
<sequence>MLNILNKVFDPNKREIKRLEKIADQVEALADETAALSDEQLRAKTGEFKERYQNGETVDDLLVEAFAVAREGAKRALGLYPYRVQIMGGASLHDGNISEMKTGEGKTLTSTMPVYLNALTGKGVHVVTVNEYLAHRDATEMGVLYDFLGLTVGLNLNSHSKEEKQEAYNADITYSTNNELGFDYLRDNMVLYKEQMVQRPLHFAVIDEVDSILIDEARTPLIISGSAQKSAQLYIQANAFVRTLKKETDYTYDEKTKGVQLTEDGMNRAEKAFNIDNLFDINHVTLNHHINQALKAHVSMHLDVDYVVQEGEIVIVDQFTGRLMKGRRYSEGLHQAIEAKEGLEIQNESMTLATITFQNYFRMYEKLSGMTGTAKTEEEEFRNIYNMNVIAIPTNRNIVRDDRADLIYATTDGKFKAVVEDIAERYTKGQPVLVGTVAIETSEVISAYLSKKGIPHDVLNAKNHEREAEIIANAGNQGSVTIATNMAGRGTDIKLGEGVKELGGLAVIGTERHESRRIDNQLRGRSGRQGDPGVTQFYLSMEDELMRRFGSDNMKNMMARLGMDDSQPIQSKMVTRAVESAQKRVEGNNFDSRKQLLQYDDVLRQQREIIYKQRFDVMESENLREIVETMITASIQRNVVAFAPMGDEEGWNLQGLVDYLNGNLFNEGSITVADLEGKNESELVDFILAKVKESYDQKEEELSEEQMREFEKVIVLRAVDSKWMDHIDAMEQLRQGIHLRAYGQIDPLREYQSEGFAMFEAMIASMEDEVAKYIMKAEIRNNLERKEVIKGQAVNPKEEDGGKVKKAPARKKEDVGRNALCPCGSGKKYKNCHGNLG</sequence>
<keyword evidence="8" id="KW-0862">Zinc</keyword>
<evidence type="ECO:0000256" key="17">
    <source>
        <dbReference type="SAM" id="Coils"/>
    </source>
</evidence>
<dbReference type="PROSITE" id="PS01312">
    <property type="entry name" value="SECA"/>
    <property type="match status" value="1"/>
</dbReference>
<dbReference type="Pfam" id="PF01043">
    <property type="entry name" value="SecA_PP_bind"/>
    <property type="match status" value="1"/>
</dbReference>
<evidence type="ECO:0000256" key="3">
    <source>
        <dbReference type="ARBA" id="ARBA00022448"/>
    </source>
</evidence>
<dbReference type="InterPro" id="IPR014001">
    <property type="entry name" value="Helicase_ATP-bd"/>
</dbReference>
<comment type="subunit">
    <text evidence="15">Monomer and homodimer. Part of the essential Sec protein translocation apparatus which comprises SecA, SecYEG and auxiliary proteins SecDF. Other proteins may also be involved.</text>
</comment>
<dbReference type="InterPro" id="IPR044722">
    <property type="entry name" value="SecA_SF2_C"/>
</dbReference>
<evidence type="ECO:0000256" key="18">
    <source>
        <dbReference type="SAM" id="MobiDB-lite"/>
    </source>
</evidence>
<dbReference type="Gene3D" id="1.10.3060.10">
    <property type="entry name" value="Helical scaffold and wing domains of SecA"/>
    <property type="match status" value="1"/>
</dbReference>
<dbReference type="InterPro" id="IPR027417">
    <property type="entry name" value="P-loop_NTPase"/>
</dbReference>
<dbReference type="GO" id="GO:0031522">
    <property type="term" value="C:cell envelope Sec protein transport complex"/>
    <property type="evidence" value="ECO:0007669"/>
    <property type="project" value="TreeGrafter"/>
</dbReference>
<dbReference type="Pfam" id="PF02810">
    <property type="entry name" value="SEC-C"/>
    <property type="match status" value="1"/>
</dbReference>
<evidence type="ECO:0000256" key="12">
    <source>
        <dbReference type="ARBA" id="ARBA00023010"/>
    </source>
</evidence>
<dbReference type="InterPro" id="IPR011116">
    <property type="entry name" value="SecA_Wing/Scaffold"/>
</dbReference>
<organism evidence="22 23">
    <name type="scientific">Peribacillus simplex NBRC 15720 = DSM 1321</name>
    <dbReference type="NCBI Taxonomy" id="1349754"/>
    <lineage>
        <taxon>Bacteria</taxon>
        <taxon>Bacillati</taxon>
        <taxon>Bacillota</taxon>
        <taxon>Bacilli</taxon>
        <taxon>Bacillales</taxon>
        <taxon>Bacillaceae</taxon>
        <taxon>Peribacillus</taxon>
    </lineage>
</organism>
<dbReference type="HAMAP" id="MF_01382">
    <property type="entry name" value="SecA"/>
    <property type="match status" value="1"/>
</dbReference>
<dbReference type="SUPFAM" id="SSF52540">
    <property type="entry name" value="P-loop containing nucleoside triphosphate hydrolases"/>
    <property type="match status" value="2"/>
</dbReference>
<dbReference type="InterPro" id="IPR036670">
    <property type="entry name" value="SecA_X-link_sf"/>
</dbReference>
<dbReference type="SUPFAM" id="SSF81886">
    <property type="entry name" value="Helical scaffold and wing domains of SecA"/>
    <property type="match status" value="1"/>
</dbReference>
<dbReference type="FunFam" id="1.10.3060.10:FF:000002">
    <property type="entry name" value="Preprotein translocase subunit SecA"/>
    <property type="match status" value="1"/>
</dbReference>
<name>A0A223EIE5_9BACI</name>
<evidence type="ECO:0000256" key="2">
    <source>
        <dbReference type="ARBA" id="ARBA00007650"/>
    </source>
</evidence>
<dbReference type="PANTHER" id="PTHR30612">
    <property type="entry name" value="SECA INNER MEMBRANE COMPONENT OF SEC PROTEIN SECRETION SYSTEM"/>
    <property type="match status" value="1"/>
</dbReference>
<dbReference type="FunFam" id="3.40.50.300:FF:000429">
    <property type="entry name" value="Preprotein translocase subunit SecA"/>
    <property type="match status" value="1"/>
</dbReference>
<evidence type="ECO:0000256" key="11">
    <source>
        <dbReference type="ARBA" id="ARBA00022967"/>
    </source>
</evidence>
<dbReference type="InterPro" id="IPR011115">
    <property type="entry name" value="SecA_DEAD"/>
</dbReference>
<evidence type="ECO:0000256" key="13">
    <source>
        <dbReference type="ARBA" id="ARBA00023136"/>
    </source>
</evidence>
<feature type="region of interest" description="Disordered" evidence="18">
    <location>
        <begin position="790"/>
        <end position="817"/>
    </location>
</feature>
<dbReference type="NCBIfam" id="NF009538">
    <property type="entry name" value="PRK12904.1"/>
    <property type="match status" value="1"/>
</dbReference>
<evidence type="ECO:0000256" key="7">
    <source>
        <dbReference type="ARBA" id="ARBA00022741"/>
    </source>
</evidence>
<dbReference type="CDD" id="cd17928">
    <property type="entry name" value="DEXDc_SecA"/>
    <property type="match status" value="1"/>
</dbReference>
<evidence type="ECO:0000256" key="10">
    <source>
        <dbReference type="ARBA" id="ARBA00022927"/>
    </source>
</evidence>
<dbReference type="NCBIfam" id="TIGR00963">
    <property type="entry name" value="secA"/>
    <property type="match status" value="1"/>
</dbReference>
<evidence type="ECO:0000256" key="9">
    <source>
        <dbReference type="ARBA" id="ARBA00022840"/>
    </source>
</evidence>
<dbReference type="InterPro" id="IPR004027">
    <property type="entry name" value="SEC_C_motif"/>
</dbReference>
<dbReference type="GO" id="GO:0043952">
    <property type="term" value="P:protein transport by the Sec complex"/>
    <property type="evidence" value="ECO:0007669"/>
    <property type="project" value="TreeGrafter"/>
</dbReference>
<dbReference type="Proteomes" id="UP000214618">
    <property type="component" value="Chromosome"/>
</dbReference>
<dbReference type="PRINTS" id="PR00906">
    <property type="entry name" value="SECA"/>
</dbReference>
<dbReference type="GO" id="GO:0008564">
    <property type="term" value="F:protein-exporting ATPase activity"/>
    <property type="evidence" value="ECO:0007669"/>
    <property type="project" value="UniProtKB-EC"/>
</dbReference>
<keyword evidence="13 15" id="KW-0472">Membrane</keyword>
<evidence type="ECO:0000313" key="23">
    <source>
        <dbReference type="Proteomes" id="UP000214618"/>
    </source>
</evidence>
<keyword evidence="9 15" id="KW-0067">ATP-binding</keyword>
<dbReference type="CDD" id="cd18803">
    <property type="entry name" value="SF2_C_secA"/>
    <property type="match status" value="1"/>
</dbReference>
<comment type="cofactor">
    <cofactor evidence="1">
        <name>Zn(2+)</name>
        <dbReference type="ChEBI" id="CHEBI:29105"/>
    </cofactor>
</comment>
<keyword evidence="4 15" id="KW-1003">Cell membrane</keyword>
<comment type="subcellular location">
    <subcellularLocation>
        <location evidence="15">Cell membrane</location>
        <topology evidence="15">Peripheral membrane protein</topology>
        <orientation evidence="15">Cytoplasmic side</orientation>
    </subcellularLocation>
    <subcellularLocation>
        <location evidence="15">Cytoplasm</location>
    </subcellularLocation>
    <text evidence="15">Distribution is 50-50.</text>
</comment>
<comment type="catalytic activity">
    <reaction evidence="14 15">
        <text>ATP + H2O + cellular proteinSide 1 = ADP + phosphate + cellular proteinSide 2.</text>
        <dbReference type="EC" id="7.4.2.8"/>
    </reaction>
</comment>
<proteinExistence type="inferred from homology"/>
<feature type="domain" description="Helicase C-terminal" evidence="20">
    <location>
        <begin position="414"/>
        <end position="586"/>
    </location>
</feature>
<dbReference type="InterPro" id="IPR001650">
    <property type="entry name" value="Helicase_C-like"/>
</dbReference>
<evidence type="ECO:0000313" key="22">
    <source>
        <dbReference type="EMBL" id="ASS94855.1"/>
    </source>
</evidence>
<keyword evidence="3 15" id="KW-0813">Transport</keyword>
<evidence type="ECO:0000256" key="6">
    <source>
        <dbReference type="ARBA" id="ARBA00022723"/>
    </source>
</evidence>
<dbReference type="PROSITE" id="PS51196">
    <property type="entry name" value="SECA_MOTOR_DEAD"/>
    <property type="match status" value="1"/>
</dbReference>
<keyword evidence="6" id="KW-0479">Metal-binding</keyword>
<dbReference type="EC" id="7.4.2.8" evidence="15"/>
<dbReference type="GO" id="GO:0005524">
    <property type="term" value="F:ATP binding"/>
    <property type="evidence" value="ECO:0007669"/>
    <property type="project" value="UniProtKB-UniRule"/>
</dbReference>
<dbReference type="InterPro" id="IPR014018">
    <property type="entry name" value="SecA_motor_DEAD"/>
</dbReference>
<feature type="coiled-coil region" evidence="17">
    <location>
        <begin position="12"/>
        <end position="39"/>
    </location>
</feature>
<dbReference type="NCBIfam" id="NF006630">
    <property type="entry name" value="PRK09200.1"/>
    <property type="match status" value="1"/>
</dbReference>
<dbReference type="Gene3D" id="3.90.1440.10">
    <property type="entry name" value="SecA, preprotein cross-linking domain"/>
    <property type="match status" value="1"/>
</dbReference>
<evidence type="ECO:0000256" key="5">
    <source>
        <dbReference type="ARBA" id="ARBA00022490"/>
    </source>
</evidence>
<feature type="domain" description="Helicase ATP-binding" evidence="19">
    <location>
        <begin position="87"/>
        <end position="245"/>
    </location>
</feature>
<accession>A0A223EIE5</accession>
<dbReference type="GO" id="GO:0046872">
    <property type="term" value="F:metal ion binding"/>
    <property type="evidence" value="ECO:0007669"/>
    <property type="project" value="UniProtKB-KW"/>
</dbReference>
<dbReference type="InterPro" id="IPR000185">
    <property type="entry name" value="SecA"/>
</dbReference>
<dbReference type="GO" id="GO:0065002">
    <property type="term" value="P:intracellular protein transmembrane transport"/>
    <property type="evidence" value="ECO:0007669"/>
    <property type="project" value="UniProtKB-UniRule"/>
</dbReference>
<feature type="binding site" evidence="15">
    <location>
        <position position="85"/>
    </location>
    <ligand>
        <name>ATP</name>
        <dbReference type="ChEBI" id="CHEBI:30616"/>
    </ligand>
</feature>
<feature type="domain" description="SecA family profile" evidence="21">
    <location>
        <begin position="1"/>
        <end position="570"/>
    </location>
</feature>
<keyword evidence="12 15" id="KW-0811">Translocation</keyword>
<protein>
    <recommendedName>
        <fullName evidence="15 16">Protein translocase subunit SecA</fullName>
        <ecNumber evidence="15">7.4.2.8</ecNumber>
    </recommendedName>
</protein>
<evidence type="ECO:0000259" key="20">
    <source>
        <dbReference type="PROSITE" id="PS51194"/>
    </source>
</evidence>
<dbReference type="SUPFAM" id="SSF81767">
    <property type="entry name" value="Pre-protein crosslinking domain of SecA"/>
    <property type="match status" value="1"/>
</dbReference>
<dbReference type="InterPro" id="IPR020937">
    <property type="entry name" value="SecA_CS"/>
</dbReference>
<evidence type="ECO:0000256" key="4">
    <source>
        <dbReference type="ARBA" id="ARBA00022475"/>
    </source>
</evidence>
<dbReference type="InterPro" id="IPR036266">
    <property type="entry name" value="SecA_Wing/Scaffold_sf"/>
</dbReference>
<feature type="binding site" evidence="15">
    <location>
        <begin position="103"/>
        <end position="107"/>
    </location>
    <ligand>
        <name>ATP</name>
        <dbReference type="ChEBI" id="CHEBI:30616"/>
    </ligand>
</feature>
<evidence type="ECO:0000259" key="21">
    <source>
        <dbReference type="PROSITE" id="PS51196"/>
    </source>
</evidence>